<evidence type="ECO:0000256" key="3">
    <source>
        <dbReference type="ARBA" id="ARBA00023316"/>
    </source>
</evidence>
<dbReference type="EC" id="4.2.2.-" evidence="4"/>
<accession>A0A7W7AJV6</accession>
<dbReference type="SUPFAM" id="SSF110997">
    <property type="entry name" value="Sporulation related repeat"/>
    <property type="match status" value="1"/>
</dbReference>
<dbReference type="Pfam" id="PF05036">
    <property type="entry name" value="SPOR"/>
    <property type="match status" value="1"/>
</dbReference>
<evidence type="ECO:0000259" key="7">
    <source>
        <dbReference type="Pfam" id="PF05036"/>
    </source>
</evidence>
<dbReference type="CDD" id="cd22268">
    <property type="entry name" value="DPBB_RlpA-like"/>
    <property type="match status" value="1"/>
</dbReference>
<reference evidence="8 9" key="1">
    <citation type="submission" date="2020-08" db="EMBL/GenBank/DDBJ databases">
        <title>Genomic Encyclopedia of Type Strains, Phase IV (KMG-IV): sequencing the most valuable type-strain genomes for metagenomic binning, comparative biology and taxonomic classification.</title>
        <authorList>
            <person name="Goeker M."/>
        </authorList>
    </citation>
    <scope>NUCLEOTIDE SEQUENCE [LARGE SCALE GENOMIC DNA]</scope>
    <source>
        <strain evidence="8 9">DSM 15867</strain>
    </source>
</reference>
<dbReference type="RefSeq" id="WP_184115186.1">
    <property type="nucleotide sequence ID" value="NZ_JACHNY010000005.1"/>
</dbReference>
<dbReference type="AlphaFoldDB" id="A0A7W7AJV6"/>
<proteinExistence type="inferred from homology"/>
<comment type="function">
    <text evidence="4">Lytic transglycosylase with a strong preference for naked glycan strands that lack stem peptides.</text>
</comment>
<evidence type="ECO:0000259" key="6">
    <source>
        <dbReference type="Pfam" id="PF03330"/>
    </source>
</evidence>
<dbReference type="GO" id="GO:0042834">
    <property type="term" value="F:peptidoglycan binding"/>
    <property type="evidence" value="ECO:0007669"/>
    <property type="project" value="InterPro"/>
</dbReference>
<feature type="domain" description="SPOR" evidence="7">
    <location>
        <begin position="146"/>
        <end position="207"/>
    </location>
</feature>
<dbReference type="GO" id="GO:0005886">
    <property type="term" value="C:plasma membrane"/>
    <property type="evidence" value="ECO:0007669"/>
    <property type="project" value="UniProtKB-SubCell"/>
</dbReference>
<dbReference type="InterPro" id="IPR012997">
    <property type="entry name" value="RplA"/>
</dbReference>
<dbReference type="Gene3D" id="2.40.40.10">
    <property type="entry name" value="RlpA-like domain"/>
    <property type="match status" value="1"/>
</dbReference>
<dbReference type="Gene3D" id="3.30.70.1070">
    <property type="entry name" value="Sporulation related repeat"/>
    <property type="match status" value="1"/>
</dbReference>
<keyword evidence="9" id="KW-1185">Reference proteome</keyword>
<name>A0A7W7AJV6_9SPHN</name>
<dbReference type="GO" id="GO:0071555">
    <property type="term" value="P:cell wall organization"/>
    <property type="evidence" value="ECO:0007669"/>
    <property type="project" value="UniProtKB-KW"/>
</dbReference>
<protein>
    <recommendedName>
        <fullName evidence="4">Endolytic peptidoglycan transglycosylase RlpA</fullName>
        <ecNumber evidence="4">4.2.2.-</ecNumber>
    </recommendedName>
</protein>
<dbReference type="InterPro" id="IPR034718">
    <property type="entry name" value="RlpA"/>
</dbReference>
<keyword evidence="3 4" id="KW-0961">Cell wall biogenesis/degradation</keyword>
<dbReference type="InterPro" id="IPR007730">
    <property type="entry name" value="SPOR-like_dom"/>
</dbReference>
<feature type="domain" description="RlpA-like protein double-psi beta-barrel" evidence="6">
    <location>
        <begin position="27"/>
        <end position="114"/>
    </location>
</feature>
<dbReference type="PANTHER" id="PTHR34183:SF8">
    <property type="entry name" value="ENDOLYTIC PEPTIDOGLYCAN TRANSGLYCOSYLASE RLPA-RELATED"/>
    <property type="match status" value="1"/>
</dbReference>
<dbReference type="PROSITE" id="PS51257">
    <property type="entry name" value="PROKAR_LIPOPROTEIN"/>
    <property type="match status" value="1"/>
</dbReference>
<dbReference type="EMBL" id="JACHNY010000005">
    <property type="protein sequence ID" value="MBB4618370.1"/>
    <property type="molecule type" value="Genomic_DNA"/>
</dbReference>
<evidence type="ECO:0000256" key="1">
    <source>
        <dbReference type="ARBA" id="ARBA00022729"/>
    </source>
</evidence>
<dbReference type="NCBIfam" id="TIGR00413">
    <property type="entry name" value="rlpA"/>
    <property type="match status" value="1"/>
</dbReference>
<keyword evidence="1" id="KW-0732">Signal</keyword>
<keyword evidence="2 4" id="KW-0456">Lyase</keyword>
<keyword evidence="4" id="KW-0564">Palmitate</keyword>
<dbReference type="GO" id="GO:0000270">
    <property type="term" value="P:peptidoglycan metabolic process"/>
    <property type="evidence" value="ECO:0007669"/>
    <property type="project" value="UniProtKB-UniRule"/>
</dbReference>
<keyword evidence="4" id="KW-0472">Membrane</keyword>
<evidence type="ECO:0000313" key="8">
    <source>
        <dbReference type="EMBL" id="MBB4618370.1"/>
    </source>
</evidence>
<dbReference type="PANTHER" id="PTHR34183">
    <property type="entry name" value="ENDOLYTIC PEPTIDOGLYCAN TRANSGLYCOSYLASE RLPA"/>
    <property type="match status" value="1"/>
</dbReference>
<dbReference type="Pfam" id="PF03330">
    <property type="entry name" value="DPBB_1"/>
    <property type="match status" value="1"/>
</dbReference>
<keyword evidence="4 8" id="KW-0449">Lipoprotein</keyword>
<dbReference type="Proteomes" id="UP000574769">
    <property type="component" value="Unassembled WGS sequence"/>
</dbReference>
<comment type="similarity">
    <text evidence="4 5">Belongs to the RlpA family.</text>
</comment>
<comment type="subcellular location">
    <subcellularLocation>
        <location evidence="4">Cell membrane</location>
        <topology evidence="4">Lipid-anchor</topology>
    </subcellularLocation>
</comment>
<dbReference type="InterPro" id="IPR009009">
    <property type="entry name" value="RlpA-like_DPBB"/>
</dbReference>
<organism evidence="8 9">
    <name type="scientific">Sphingomonas abaci</name>
    <dbReference type="NCBI Taxonomy" id="237611"/>
    <lineage>
        <taxon>Bacteria</taxon>
        <taxon>Pseudomonadati</taxon>
        <taxon>Pseudomonadota</taxon>
        <taxon>Alphaproteobacteria</taxon>
        <taxon>Sphingomonadales</taxon>
        <taxon>Sphingomonadaceae</taxon>
        <taxon>Sphingomonas</taxon>
    </lineage>
</organism>
<dbReference type="InterPro" id="IPR036680">
    <property type="entry name" value="SPOR-like_sf"/>
</dbReference>
<evidence type="ECO:0000256" key="4">
    <source>
        <dbReference type="HAMAP-Rule" id="MF_02071"/>
    </source>
</evidence>
<evidence type="ECO:0000313" key="9">
    <source>
        <dbReference type="Proteomes" id="UP000574769"/>
    </source>
</evidence>
<dbReference type="SUPFAM" id="SSF50685">
    <property type="entry name" value="Barwin-like endoglucanases"/>
    <property type="match status" value="1"/>
</dbReference>
<keyword evidence="4" id="KW-1003">Cell membrane</keyword>
<evidence type="ECO:0000256" key="2">
    <source>
        <dbReference type="ARBA" id="ARBA00023239"/>
    </source>
</evidence>
<gene>
    <name evidence="4" type="primary">rlpA</name>
    <name evidence="8" type="ORF">GGQ96_002513</name>
</gene>
<comment type="caution">
    <text evidence="8">The sequence shown here is derived from an EMBL/GenBank/DDBJ whole genome shotgun (WGS) entry which is preliminary data.</text>
</comment>
<evidence type="ECO:0000256" key="5">
    <source>
        <dbReference type="RuleBase" id="RU003495"/>
    </source>
</evidence>
<dbReference type="InterPro" id="IPR036908">
    <property type="entry name" value="RlpA-like_sf"/>
</dbReference>
<sequence>MRSRADASVALATLLLLSGCGGGYAKTGLASWYGEELAGRPTATGERFDPAGFTAAHRRLPLGSVAQVTNLATGRSILVRINDRGPYRHGRLIDLSRGSAQLLGTDRRALAKVRVRAVPHGRPGTVVADGRGAAPVAQPPVAPRSASGLYLVQVATFASQDRALALATQMAGVVVPAGALWRVQQGPFDAAAAQQARDAAAARGYADAHLVATD</sequence>
<dbReference type="GO" id="GO:0008932">
    <property type="term" value="F:lytic endotransglycosylase activity"/>
    <property type="evidence" value="ECO:0007669"/>
    <property type="project" value="UniProtKB-UniRule"/>
</dbReference>
<dbReference type="HAMAP" id="MF_02071">
    <property type="entry name" value="RlpA"/>
    <property type="match status" value="1"/>
</dbReference>